<organism evidence="1 2">
    <name type="scientific">Proteus penneri</name>
    <dbReference type="NCBI Taxonomy" id="102862"/>
    <lineage>
        <taxon>Bacteria</taxon>
        <taxon>Pseudomonadati</taxon>
        <taxon>Pseudomonadota</taxon>
        <taxon>Gammaproteobacteria</taxon>
        <taxon>Enterobacterales</taxon>
        <taxon>Morganellaceae</taxon>
        <taxon>Proteus</taxon>
    </lineage>
</organism>
<protein>
    <recommendedName>
        <fullName evidence="3">Type III secretion protein</fullName>
    </recommendedName>
</protein>
<dbReference type="EMBL" id="CVRY01000005">
    <property type="protein sequence ID" value="CRL63880.1"/>
    <property type="molecule type" value="Genomic_DNA"/>
</dbReference>
<accession>A0A0G4QDD6</accession>
<reference evidence="2" key="1">
    <citation type="submission" date="2015-06" db="EMBL/GenBank/DDBJ databases">
        <authorList>
            <person name="Urmite Genomes"/>
        </authorList>
    </citation>
    <scope>NUCLEOTIDE SEQUENCE [LARGE SCALE GENOMIC DNA]</scope>
    <source>
        <strain evidence="2">CSUR P1867</strain>
    </source>
</reference>
<dbReference type="AlphaFoldDB" id="A0A0G4QDD6"/>
<evidence type="ECO:0000313" key="2">
    <source>
        <dbReference type="Proteomes" id="UP000183920"/>
    </source>
</evidence>
<evidence type="ECO:0008006" key="3">
    <source>
        <dbReference type="Google" id="ProtNLM"/>
    </source>
</evidence>
<name>A0A0G4QDD6_9GAMM</name>
<evidence type="ECO:0000313" key="1">
    <source>
        <dbReference type="EMBL" id="CRL63880.1"/>
    </source>
</evidence>
<dbReference type="RefSeq" id="WP_072064454.1">
    <property type="nucleotide sequence ID" value="NZ_CVRY01000005.1"/>
</dbReference>
<proteinExistence type="predicted"/>
<dbReference type="Proteomes" id="UP000183920">
    <property type="component" value="Unassembled WGS sequence"/>
</dbReference>
<gene>
    <name evidence="1" type="ORF">BN1804_02711</name>
</gene>
<sequence>MLRSVHEKLLDYTCEGVLIRARYIRQLDNIHKINLTTKNNAKKLIRDTEKKLKLHHDAVVRQGYSEGLKALLGDILTLFSQYQTHLFNYEIEQRELITRTVAQYFQSPDMQIELTKQLIAASPVDHKLTLNIPKTLQPYLEETLSDQNIELIPHDNTTISVSAGSQILFFDPPLFMQDLKSQFHRPYTEKNQLAFSQDLKTRLIDYIQQFELLESQDENQIQRDLPNED</sequence>